<keyword evidence="6 7" id="KW-0472">Membrane</keyword>
<keyword evidence="3" id="KW-1003">Cell membrane</keyword>
<reference evidence="10 11" key="1">
    <citation type="submission" date="2022-08" db="EMBL/GenBank/DDBJ databases">
        <title>Aerococcaceae sp. nov isolated from spoiled eye mask.</title>
        <authorList>
            <person name="Zhou G."/>
            <person name="Xie X.-B."/>
            <person name="Shi Q.-S."/>
            <person name="Wang Y.-S."/>
            <person name="Wen X."/>
            <person name="Peng H."/>
            <person name="Yang X.-J."/>
            <person name="Tao H.-B."/>
            <person name="Huang X.-M."/>
        </authorList>
    </citation>
    <scope>NUCLEOTIDE SEQUENCE [LARGE SCALE GENOMIC DNA]</scope>
    <source>
        <strain evidence="11">DM20194951</strain>
    </source>
</reference>
<evidence type="ECO:0000256" key="1">
    <source>
        <dbReference type="ARBA" id="ARBA00004651"/>
    </source>
</evidence>
<evidence type="ECO:0000259" key="9">
    <source>
        <dbReference type="PROSITE" id="PS50928"/>
    </source>
</evidence>
<dbReference type="RefSeq" id="WP_313794866.1">
    <property type="nucleotide sequence ID" value="NZ_CP102453.1"/>
</dbReference>
<dbReference type="EMBL" id="CP102453">
    <property type="protein sequence ID" value="UUX35378.1"/>
    <property type="molecule type" value="Genomic_DNA"/>
</dbReference>
<keyword evidence="5 7" id="KW-1133">Transmembrane helix</keyword>
<evidence type="ECO:0000256" key="3">
    <source>
        <dbReference type="ARBA" id="ARBA00022475"/>
    </source>
</evidence>
<feature type="transmembrane region" description="Helical" evidence="7">
    <location>
        <begin position="79"/>
        <end position="104"/>
    </location>
</feature>
<name>A0ABY5P9F3_9LACT</name>
<feature type="transmembrane region" description="Helical" evidence="7">
    <location>
        <begin position="116"/>
        <end position="139"/>
    </location>
</feature>
<dbReference type="PANTHER" id="PTHR43227:SF3">
    <property type="entry name" value="BINDING-PROTEIN-DEPENDENT TRANSPORT SYSTEMS INNER MEMBRANE COMPONENT"/>
    <property type="match status" value="1"/>
</dbReference>
<dbReference type="InterPro" id="IPR000515">
    <property type="entry name" value="MetI-like"/>
</dbReference>
<evidence type="ECO:0000256" key="5">
    <source>
        <dbReference type="ARBA" id="ARBA00022989"/>
    </source>
</evidence>
<keyword evidence="4 7" id="KW-0812">Transmembrane</keyword>
<evidence type="ECO:0000256" key="4">
    <source>
        <dbReference type="ARBA" id="ARBA00022692"/>
    </source>
</evidence>
<comment type="subcellular location">
    <subcellularLocation>
        <location evidence="1 7">Cell membrane</location>
        <topology evidence="1 7">Multi-pass membrane protein</topology>
    </subcellularLocation>
</comment>
<accession>A0ABY5P9F3</accession>
<evidence type="ECO:0000313" key="10">
    <source>
        <dbReference type="EMBL" id="UUX35378.1"/>
    </source>
</evidence>
<dbReference type="PROSITE" id="PS50928">
    <property type="entry name" value="ABC_TM1"/>
    <property type="match status" value="1"/>
</dbReference>
<gene>
    <name evidence="10" type="ORF">NRE15_06960</name>
</gene>
<keyword evidence="11" id="KW-1185">Reference proteome</keyword>
<dbReference type="InterPro" id="IPR035906">
    <property type="entry name" value="MetI-like_sf"/>
</dbReference>
<dbReference type="Gene3D" id="1.10.3720.10">
    <property type="entry name" value="MetI-like"/>
    <property type="match status" value="1"/>
</dbReference>
<protein>
    <submittedName>
        <fullName evidence="10">Sugar ABC transporter permease</fullName>
    </submittedName>
</protein>
<evidence type="ECO:0000256" key="7">
    <source>
        <dbReference type="RuleBase" id="RU363032"/>
    </source>
</evidence>
<dbReference type="Pfam" id="PF00528">
    <property type="entry name" value="BPD_transp_1"/>
    <property type="match status" value="1"/>
</dbReference>
<evidence type="ECO:0000256" key="6">
    <source>
        <dbReference type="ARBA" id="ARBA00023136"/>
    </source>
</evidence>
<comment type="similarity">
    <text evidence="7">Belongs to the binding-protein-dependent transport system permease family.</text>
</comment>
<feature type="domain" description="ABC transmembrane type-1" evidence="9">
    <location>
        <begin position="79"/>
        <end position="279"/>
    </location>
</feature>
<dbReference type="InterPro" id="IPR050809">
    <property type="entry name" value="UgpAE/MalFG_permease"/>
</dbReference>
<evidence type="ECO:0000256" key="2">
    <source>
        <dbReference type="ARBA" id="ARBA00022448"/>
    </source>
</evidence>
<feature type="transmembrane region" description="Helical" evidence="7">
    <location>
        <begin position="211"/>
        <end position="233"/>
    </location>
</feature>
<keyword evidence="2 7" id="KW-0813">Transport</keyword>
<proteinExistence type="inferred from homology"/>
<dbReference type="CDD" id="cd06261">
    <property type="entry name" value="TM_PBP2"/>
    <property type="match status" value="1"/>
</dbReference>
<organism evidence="10 11">
    <name type="scientific">Fundicoccus culcitae</name>
    <dbReference type="NCBI Taxonomy" id="2969821"/>
    <lineage>
        <taxon>Bacteria</taxon>
        <taxon>Bacillati</taxon>
        <taxon>Bacillota</taxon>
        <taxon>Bacilli</taxon>
        <taxon>Lactobacillales</taxon>
        <taxon>Aerococcaceae</taxon>
        <taxon>Fundicoccus</taxon>
    </lineage>
</organism>
<feature type="transmembrane region" description="Helical" evidence="7">
    <location>
        <begin position="20"/>
        <end position="38"/>
    </location>
</feature>
<dbReference type="SUPFAM" id="SSF161098">
    <property type="entry name" value="MetI-like"/>
    <property type="match status" value="1"/>
</dbReference>
<sequence>MKKKVRKNKINRRKAITGLLFLLPWLIGFFIFVLWPLVQSFYFSLNTIRLRPTGRVYRFDGLDNYRDIFLKDMFFVQELLGYFISVLLRVPVIVIFSLLIAMMLNSKIKFKGVFRSIFFLPVIIVSGPVMNQLMSQGAAQIPMLDMSTINMILQSFLPMWLAAPIATLFSEMILILWNSGVQILIFLAGLQKIDKSLYEAAKIDGGSAWECFWKITLPVLKPMIFLNALYTLITLSNSDQNSVINLIYNNMFAATRGYGFASAMAWMYAVIVLGLVGVIFFLFRDTNKKSNQSQIVKRRKTPSYKGGIHYAKPVDQQATPPTK</sequence>
<feature type="transmembrane region" description="Helical" evidence="7">
    <location>
        <begin position="159"/>
        <end position="190"/>
    </location>
</feature>
<feature type="transmembrane region" description="Helical" evidence="7">
    <location>
        <begin position="258"/>
        <end position="283"/>
    </location>
</feature>
<dbReference type="PANTHER" id="PTHR43227">
    <property type="entry name" value="BLL4140 PROTEIN"/>
    <property type="match status" value="1"/>
</dbReference>
<feature type="region of interest" description="Disordered" evidence="8">
    <location>
        <begin position="294"/>
        <end position="323"/>
    </location>
</feature>
<evidence type="ECO:0000313" key="11">
    <source>
        <dbReference type="Proteomes" id="UP001315967"/>
    </source>
</evidence>
<dbReference type="Proteomes" id="UP001315967">
    <property type="component" value="Chromosome"/>
</dbReference>
<evidence type="ECO:0000256" key="8">
    <source>
        <dbReference type="SAM" id="MobiDB-lite"/>
    </source>
</evidence>